<dbReference type="Proteomes" id="UP000239477">
    <property type="component" value="Chromosome"/>
</dbReference>
<evidence type="ECO:0000256" key="1">
    <source>
        <dbReference type="ARBA" id="ARBA00006987"/>
    </source>
</evidence>
<dbReference type="EMBL" id="CP023270">
    <property type="protein sequence ID" value="AVJ30083.1"/>
    <property type="molecule type" value="Genomic_DNA"/>
</dbReference>
<dbReference type="PANTHER" id="PTHR42928">
    <property type="entry name" value="TRICARBOXYLATE-BINDING PROTEIN"/>
    <property type="match status" value="1"/>
</dbReference>
<organism evidence="3 4">
    <name type="scientific">Achromobacter spanius</name>
    <dbReference type="NCBI Taxonomy" id="217203"/>
    <lineage>
        <taxon>Bacteria</taxon>
        <taxon>Pseudomonadati</taxon>
        <taxon>Pseudomonadota</taxon>
        <taxon>Betaproteobacteria</taxon>
        <taxon>Burkholderiales</taxon>
        <taxon>Alcaligenaceae</taxon>
        <taxon>Achromobacter</taxon>
    </lineage>
</organism>
<proteinExistence type="inferred from homology"/>
<feature type="signal peptide" evidence="2">
    <location>
        <begin position="1"/>
        <end position="23"/>
    </location>
</feature>
<comment type="similarity">
    <text evidence="1">Belongs to the UPF0065 (bug) family.</text>
</comment>
<gene>
    <name evidence="3" type="ORF">CLM73_24945</name>
</gene>
<reference evidence="3 4" key="1">
    <citation type="submission" date="2017-09" db="EMBL/GenBank/DDBJ databases">
        <title>Genomic, metabolic, and phenotypic characteristics of bacterial isolates from the natural microbiome of the model nematode Caenorhabditis elegans.</title>
        <authorList>
            <person name="Zimmermann J."/>
            <person name="Obeng N."/>
            <person name="Yang W."/>
            <person name="Obeng O."/>
            <person name="Kissoyan K."/>
            <person name="Pees B."/>
            <person name="Dirksen P."/>
            <person name="Hoppner M."/>
            <person name="Franke A."/>
            <person name="Rosenstiel P."/>
            <person name="Leippe M."/>
            <person name="Dierking K."/>
            <person name="Kaleta C."/>
            <person name="Schulenburg H."/>
        </authorList>
    </citation>
    <scope>NUCLEOTIDE SEQUENCE [LARGE SCALE GENOMIC DNA]</scope>
    <source>
        <strain evidence="3 4">MYb73</strain>
    </source>
</reference>
<dbReference type="PANTHER" id="PTHR42928:SF5">
    <property type="entry name" value="BLR1237 PROTEIN"/>
    <property type="match status" value="1"/>
</dbReference>
<dbReference type="SUPFAM" id="SSF53850">
    <property type="entry name" value="Periplasmic binding protein-like II"/>
    <property type="match status" value="1"/>
</dbReference>
<dbReference type="InterPro" id="IPR042100">
    <property type="entry name" value="Bug_dom1"/>
</dbReference>
<evidence type="ECO:0000313" key="3">
    <source>
        <dbReference type="EMBL" id="AVJ30083.1"/>
    </source>
</evidence>
<evidence type="ECO:0000313" key="4">
    <source>
        <dbReference type="Proteomes" id="UP000239477"/>
    </source>
</evidence>
<keyword evidence="2" id="KW-0732">Signal</keyword>
<sequence length="325" mass="33400">MPIIARRAVSLFLVMLAATAAGAARADWPERPIKLIVPYAAGSGPDVVLRPIADALGRELGQPVIVENRGGAGGIVGTQALASAPPDGYTIGFGNIVTLAINKSMYAKLPYDPQRSLAPVSLAISNALVLIARNGLPANNVQELAAYAKKNPGKVSVGSLGVGSSAHLAGEMLKSETGTTMLHVPYKSGQQAVVDLAGGQLDVMIDNVAGVLPFIRSGQVKVLGATSLKRVPVLPEVPTLDESGLKGFEVVSWGGIVTPAGVPKPVIDKLNAAVAKALLDSAVQKQNETLSVDATPSTPEQFASLIAAEIPRWAAMVKQSGASAD</sequence>
<dbReference type="Pfam" id="PF03401">
    <property type="entry name" value="TctC"/>
    <property type="match status" value="1"/>
</dbReference>
<evidence type="ECO:0000256" key="2">
    <source>
        <dbReference type="SAM" id="SignalP"/>
    </source>
</evidence>
<keyword evidence="4" id="KW-1185">Reference proteome</keyword>
<feature type="chain" id="PRO_5015522150" evidence="2">
    <location>
        <begin position="24"/>
        <end position="325"/>
    </location>
</feature>
<name>A0A2S0IDG4_9BURK</name>
<dbReference type="RefSeq" id="WP_105240717.1">
    <property type="nucleotide sequence ID" value="NZ_CP023270.1"/>
</dbReference>
<accession>A0A2S0IDG4</accession>
<dbReference type="PIRSF" id="PIRSF017082">
    <property type="entry name" value="YflP"/>
    <property type="match status" value="1"/>
</dbReference>
<protein>
    <submittedName>
        <fullName evidence="3">ABC transporter substrate-binding protein</fullName>
    </submittedName>
</protein>
<dbReference type="AlphaFoldDB" id="A0A2S0IDG4"/>
<dbReference type="InterPro" id="IPR005064">
    <property type="entry name" value="BUG"/>
</dbReference>
<dbReference type="Gene3D" id="3.40.190.10">
    <property type="entry name" value="Periplasmic binding protein-like II"/>
    <property type="match status" value="1"/>
</dbReference>
<dbReference type="Gene3D" id="3.40.190.150">
    <property type="entry name" value="Bordetella uptake gene, domain 1"/>
    <property type="match status" value="1"/>
</dbReference>
<dbReference type="OrthoDB" id="8960300at2"/>
<dbReference type="CDD" id="cd13578">
    <property type="entry name" value="PBP2_Bug27"/>
    <property type="match status" value="1"/>
</dbReference>